<dbReference type="Pfam" id="PF08281">
    <property type="entry name" value="Sigma70_r4_2"/>
    <property type="match status" value="1"/>
</dbReference>
<evidence type="ECO:0000256" key="3">
    <source>
        <dbReference type="ARBA" id="ARBA00023125"/>
    </source>
</evidence>
<feature type="domain" description="RNA polymerase sigma factor 70 region 4 type 2" evidence="5">
    <location>
        <begin position="115"/>
        <end position="166"/>
    </location>
</feature>
<dbReference type="InterPro" id="IPR014284">
    <property type="entry name" value="RNA_pol_sigma-70_dom"/>
</dbReference>
<dbReference type="InterPro" id="IPR036388">
    <property type="entry name" value="WH-like_DNA-bd_sf"/>
</dbReference>
<dbReference type="PANTHER" id="PTHR43133">
    <property type="entry name" value="RNA POLYMERASE ECF-TYPE SIGMA FACTO"/>
    <property type="match status" value="1"/>
</dbReference>
<sequence length="181" mass="20650">MKLGLVRVREPVVVAQPSKWSSNWEIALRRWLSRHAPAQPTELEDVAEEVFVRLSRYDEATLVKSPQRFVLLVAANVVDEVRGDLQSEGPDREALIEFGEEGDKECSVSTKLVKQVRAAVEKLPERQKRMLLMHVNEGMSYHEIARAYRMTPRLVQRDLARAYANLRAQVDSLALDAITSR</sequence>
<evidence type="ECO:0000256" key="1">
    <source>
        <dbReference type="ARBA" id="ARBA00023015"/>
    </source>
</evidence>
<keyword evidence="3" id="KW-0238">DNA-binding</keyword>
<evidence type="ECO:0000259" key="5">
    <source>
        <dbReference type="Pfam" id="PF08281"/>
    </source>
</evidence>
<gene>
    <name evidence="6" type="ORF">ACFPN2_28355</name>
</gene>
<keyword evidence="4" id="KW-0804">Transcription</keyword>
<reference evidence="7" key="1">
    <citation type="journal article" date="2019" name="Int. J. Syst. Evol. Microbiol.">
        <title>The Global Catalogue of Microorganisms (GCM) 10K type strain sequencing project: providing services to taxonomists for standard genome sequencing and annotation.</title>
        <authorList>
            <consortium name="The Broad Institute Genomics Platform"/>
            <consortium name="The Broad Institute Genome Sequencing Center for Infectious Disease"/>
            <person name="Wu L."/>
            <person name="Ma J."/>
        </authorList>
    </citation>
    <scope>NUCLEOTIDE SEQUENCE [LARGE SCALE GENOMIC DNA]</scope>
    <source>
        <strain evidence="7">CGMCC 1.10759</strain>
    </source>
</reference>
<protein>
    <submittedName>
        <fullName evidence="6">RNA polymerase sigma factor</fullName>
    </submittedName>
</protein>
<dbReference type="PANTHER" id="PTHR43133:SF8">
    <property type="entry name" value="RNA POLYMERASE SIGMA FACTOR HI_1459-RELATED"/>
    <property type="match status" value="1"/>
</dbReference>
<dbReference type="Gene3D" id="1.10.10.10">
    <property type="entry name" value="Winged helix-like DNA-binding domain superfamily/Winged helix DNA-binding domain"/>
    <property type="match status" value="1"/>
</dbReference>
<dbReference type="Proteomes" id="UP001595904">
    <property type="component" value="Unassembled WGS sequence"/>
</dbReference>
<keyword evidence="7" id="KW-1185">Reference proteome</keyword>
<dbReference type="NCBIfam" id="TIGR02937">
    <property type="entry name" value="sigma70-ECF"/>
    <property type="match status" value="1"/>
</dbReference>
<accession>A0ABV8T3Q4</accession>
<proteinExistence type="predicted"/>
<dbReference type="InterPro" id="IPR013324">
    <property type="entry name" value="RNA_pol_sigma_r3/r4-like"/>
</dbReference>
<dbReference type="RefSeq" id="WP_380602996.1">
    <property type="nucleotide sequence ID" value="NZ_JBHSDU010000015.1"/>
</dbReference>
<dbReference type="SUPFAM" id="SSF88659">
    <property type="entry name" value="Sigma3 and sigma4 domains of RNA polymerase sigma factors"/>
    <property type="match status" value="1"/>
</dbReference>
<name>A0ABV8T3Q4_9GAMM</name>
<keyword evidence="1" id="KW-0805">Transcription regulation</keyword>
<evidence type="ECO:0000313" key="7">
    <source>
        <dbReference type="Proteomes" id="UP001595904"/>
    </source>
</evidence>
<dbReference type="InterPro" id="IPR039425">
    <property type="entry name" value="RNA_pol_sigma-70-like"/>
</dbReference>
<dbReference type="InterPro" id="IPR013249">
    <property type="entry name" value="RNA_pol_sigma70_r4_t2"/>
</dbReference>
<comment type="caution">
    <text evidence="6">The sequence shown here is derived from an EMBL/GenBank/DDBJ whole genome shotgun (WGS) entry which is preliminary data.</text>
</comment>
<evidence type="ECO:0000256" key="2">
    <source>
        <dbReference type="ARBA" id="ARBA00023082"/>
    </source>
</evidence>
<keyword evidence="2" id="KW-0731">Sigma factor</keyword>
<dbReference type="EMBL" id="JBHSDU010000015">
    <property type="protein sequence ID" value="MFC4313029.1"/>
    <property type="molecule type" value="Genomic_DNA"/>
</dbReference>
<organism evidence="6 7">
    <name type="scientific">Steroidobacter flavus</name>
    <dbReference type="NCBI Taxonomy" id="1842136"/>
    <lineage>
        <taxon>Bacteria</taxon>
        <taxon>Pseudomonadati</taxon>
        <taxon>Pseudomonadota</taxon>
        <taxon>Gammaproteobacteria</taxon>
        <taxon>Steroidobacterales</taxon>
        <taxon>Steroidobacteraceae</taxon>
        <taxon>Steroidobacter</taxon>
    </lineage>
</organism>
<evidence type="ECO:0000313" key="6">
    <source>
        <dbReference type="EMBL" id="MFC4313029.1"/>
    </source>
</evidence>
<evidence type="ECO:0000256" key="4">
    <source>
        <dbReference type="ARBA" id="ARBA00023163"/>
    </source>
</evidence>